<comment type="caution">
    <text evidence="8">The sequence shown here is derived from an EMBL/GenBank/DDBJ whole genome shotgun (WGS) entry which is preliminary data.</text>
</comment>
<gene>
    <name evidence="8" type="ORF">AGERDE_LOCUS4848</name>
</gene>
<dbReference type="AlphaFoldDB" id="A0A9N9A066"/>
<dbReference type="InterPro" id="IPR044640">
    <property type="entry name" value="RU2A"/>
</dbReference>
<dbReference type="Gene3D" id="3.80.10.10">
    <property type="entry name" value="Ribonuclease Inhibitor"/>
    <property type="match status" value="1"/>
</dbReference>
<evidence type="ECO:0000313" key="9">
    <source>
        <dbReference type="Proteomes" id="UP000789831"/>
    </source>
</evidence>
<dbReference type="GO" id="GO:0005686">
    <property type="term" value="C:U2 snRNP"/>
    <property type="evidence" value="ECO:0007669"/>
    <property type="project" value="TreeGrafter"/>
</dbReference>
<dbReference type="Proteomes" id="UP000789831">
    <property type="component" value="Unassembled WGS sequence"/>
</dbReference>
<evidence type="ECO:0000256" key="7">
    <source>
        <dbReference type="SAM" id="MobiDB-lite"/>
    </source>
</evidence>
<dbReference type="OrthoDB" id="433501at2759"/>
<keyword evidence="2" id="KW-0433">Leucine-rich repeat</keyword>
<dbReference type="GO" id="GO:0030620">
    <property type="term" value="F:U2 snRNA binding"/>
    <property type="evidence" value="ECO:0007669"/>
    <property type="project" value="InterPro"/>
</dbReference>
<keyword evidence="3" id="KW-0677">Repeat</keyword>
<dbReference type="EMBL" id="CAJVPL010000597">
    <property type="protein sequence ID" value="CAG8513206.1"/>
    <property type="molecule type" value="Genomic_DNA"/>
</dbReference>
<dbReference type="PANTHER" id="PTHR10552:SF6">
    <property type="entry name" value="U2 SMALL NUCLEAR RIBONUCLEOPROTEIN A"/>
    <property type="match status" value="1"/>
</dbReference>
<keyword evidence="9" id="KW-1185">Reference proteome</keyword>
<reference evidence="8" key="1">
    <citation type="submission" date="2021-06" db="EMBL/GenBank/DDBJ databases">
        <authorList>
            <person name="Kallberg Y."/>
            <person name="Tangrot J."/>
            <person name="Rosling A."/>
        </authorList>
    </citation>
    <scope>NUCLEOTIDE SEQUENCE</scope>
    <source>
        <strain evidence="8">MT106</strain>
    </source>
</reference>
<dbReference type="PROSITE" id="PS51450">
    <property type="entry name" value="LRR"/>
    <property type="match status" value="1"/>
</dbReference>
<evidence type="ECO:0000256" key="1">
    <source>
        <dbReference type="ARBA" id="ARBA00004123"/>
    </source>
</evidence>
<evidence type="ECO:0000313" key="8">
    <source>
        <dbReference type="EMBL" id="CAG8513206.1"/>
    </source>
</evidence>
<dbReference type="InterPro" id="IPR001611">
    <property type="entry name" value="Leu-rich_rpt"/>
</dbReference>
<comment type="similarity">
    <text evidence="5">Belongs to the U2 small nuclear ribonucleoprotein A family.</text>
</comment>
<evidence type="ECO:0000256" key="4">
    <source>
        <dbReference type="ARBA" id="ARBA00023242"/>
    </source>
</evidence>
<dbReference type="InterPro" id="IPR032675">
    <property type="entry name" value="LRR_dom_sf"/>
</dbReference>
<dbReference type="Pfam" id="PF14580">
    <property type="entry name" value="LRR_9"/>
    <property type="match status" value="1"/>
</dbReference>
<sequence length="262" mass="29498">MKLTPELIERSSSHINAVKDRELDLRGNKIPAIENLGVTKDQNDTIDMTDNDIRVLGNFPLLNRIKSLLLANNRITRIDPQLAEYLPNLNTMILTNNNIAELTDLEPLNRCRRLQYVSLLDNPVTRKKYYRNWLIWKIPSLRVLDFRRVRKAEREESNKLFEAPDGELTSLAKSISETISKTFEPGEGLGNISGGALLPKSNLPTLGITPEEQAKIQEAIKNARTLDEVNRLEKQLQAGQIPGTSLQTSGSGDGNVQEMEED</sequence>
<keyword evidence="4" id="KW-0539">Nucleus</keyword>
<evidence type="ECO:0000256" key="2">
    <source>
        <dbReference type="ARBA" id="ARBA00022614"/>
    </source>
</evidence>
<dbReference type="GO" id="GO:0000398">
    <property type="term" value="P:mRNA splicing, via spliceosome"/>
    <property type="evidence" value="ECO:0007669"/>
    <property type="project" value="InterPro"/>
</dbReference>
<organism evidence="8 9">
    <name type="scientific">Ambispora gerdemannii</name>
    <dbReference type="NCBI Taxonomy" id="144530"/>
    <lineage>
        <taxon>Eukaryota</taxon>
        <taxon>Fungi</taxon>
        <taxon>Fungi incertae sedis</taxon>
        <taxon>Mucoromycota</taxon>
        <taxon>Glomeromycotina</taxon>
        <taxon>Glomeromycetes</taxon>
        <taxon>Archaeosporales</taxon>
        <taxon>Ambisporaceae</taxon>
        <taxon>Ambispora</taxon>
    </lineage>
</organism>
<protein>
    <recommendedName>
        <fullName evidence="6">U2 small nuclear ribonucleoprotein A'</fullName>
    </recommendedName>
</protein>
<dbReference type="FunFam" id="3.80.10.10:FF:000026">
    <property type="entry name" value="U2 small nuclear ribonucleoprotein A"/>
    <property type="match status" value="1"/>
</dbReference>
<name>A0A9N9A066_9GLOM</name>
<dbReference type="SUPFAM" id="SSF52058">
    <property type="entry name" value="L domain-like"/>
    <property type="match status" value="1"/>
</dbReference>
<comment type="subcellular location">
    <subcellularLocation>
        <location evidence="1">Nucleus</location>
    </subcellularLocation>
</comment>
<proteinExistence type="inferred from homology"/>
<evidence type="ECO:0000256" key="3">
    <source>
        <dbReference type="ARBA" id="ARBA00022737"/>
    </source>
</evidence>
<evidence type="ECO:0000256" key="6">
    <source>
        <dbReference type="ARBA" id="ARBA00024238"/>
    </source>
</evidence>
<feature type="region of interest" description="Disordered" evidence="7">
    <location>
        <begin position="237"/>
        <end position="262"/>
    </location>
</feature>
<dbReference type="PANTHER" id="PTHR10552">
    <property type="entry name" value="U2 SMALL NUCLEAR RIBONUCLEOPROTEIN A"/>
    <property type="match status" value="1"/>
</dbReference>
<accession>A0A9N9A066</accession>
<evidence type="ECO:0000256" key="5">
    <source>
        <dbReference type="ARBA" id="ARBA00024196"/>
    </source>
</evidence>